<gene>
    <name evidence="1" type="ORF">KFK09_019998</name>
</gene>
<evidence type="ECO:0000313" key="2">
    <source>
        <dbReference type="Proteomes" id="UP000829196"/>
    </source>
</evidence>
<keyword evidence="2" id="KW-1185">Reference proteome</keyword>
<organism evidence="1 2">
    <name type="scientific">Dendrobium nobile</name>
    <name type="common">Orchid</name>
    <dbReference type="NCBI Taxonomy" id="94219"/>
    <lineage>
        <taxon>Eukaryota</taxon>
        <taxon>Viridiplantae</taxon>
        <taxon>Streptophyta</taxon>
        <taxon>Embryophyta</taxon>
        <taxon>Tracheophyta</taxon>
        <taxon>Spermatophyta</taxon>
        <taxon>Magnoliopsida</taxon>
        <taxon>Liliopsida</taxon>
        <taxon>Asparagales</taxon>
        <taxon>Orchidaceae</taxon>
        <taxon>Epidendroideae</taxon>
        <taxon>Malaxideae</taxon>
        <taxon>Dendrobiinae</taxon>
        <taxon>Dendrobium</taxon>
    </lineage>
</organism>
<accession>A0A8T3ASK8</accession>
<name>A0A8T3ASK8_DENNO</name>
<dbReference type="EMBL" id="JAGYWB010000014">
    <property type="protein sequence ID" value="KAI0499097.1"/>
    <property type="molecule type" value="Genomic_DNA"/>
</dbReference>
<sequence length="120" mass="14301">MRRFFVSFVTVQLRSFDVFPFLSDRKFRHFDRKQERDLAGCEGSIGLRPLISPVDLADNPPHTHSGQHLRLFTNCHGIRTRYLAYGQPVLHHQDNPRWVYYFEENRILCFISIMKYGWEG</sequence>
<dbReference type="AlphaFoldDB" id="A0A8T3ASK8"/>
<protein>
    <submittedName>
        <fullName evidence="1">Uncharacterized protein</fullName>
    </submittedName>
</protein>
<dbReference type="Proteomes" id="UP000829196">
    <property type="component" value="Unassembled WGS sequence"/>
</dbReference>
<proteinExistence type="predicted"/>
<reference evidence="1" key="1">
    <citation type="journal article" date="2022" name="Front. Genet.">
        <title>Chromosome-Scale Assembly of the Dendrobium nobile Genome Provides Insights Into the Molecular Mechanism of the Biosynthesis of the Medicinal Active Ingredient of Dendrobium.</title>
        <authorList>
            <person name="Xu Q."/>
            <person name="Niu S.-C."/>
            <person name="Li K.-L."/>
            <person name="Zheng P.-J."/>
            <person name="Zhang X.-J."/>
            <person name="Jia Y."/>
            <person name="Liu Y."/>
            <person name="Niu Y.-X."/>
            <person name="Yu L.-H."/>
            <person name="Chen D.-F."/>
            <person name="Zhang G.-Q."/>
        </authorList>
    </citation>
    <scope>NUCLEOTIDE SEQUENCE</scope>
    <source>
        <tissue evidence="1">Leaf</tissue>
    </source>
</reference>
<evidence type="ECO:0000313" key="1">
    <source>
        <dbReference type="EMBL" id="KAI0499097.1"/>
    </source>
</evidence>
<comment type="caution">
    <text evidence="1">The sequence shown here is derived from an EMBL/GenBank/DDBJ whole genome shotgun (WGS) entry which is preliminary data.</text>
</comment>